<sequence length="1402" mass="159010">MAAPMECGEGMSVFISYSEEDIDLVREIQQRLKDNEIDCFVASFAVEPGTSTLDAIVNALSRSRACLFLVTPTAMESSWFAFETILTLERSQQRGKLNCVILLHGVREDQLPQFALFQMIDKYELHLDELGNWKSEQVQEVIQTIQVGKLITCELPVGNVAHAQAWSHYFGYHHVIHPHLAGRIRQSKWYEEKNKNMPIVVYELIPKSCDIPRAIHARNMKEVGQLEPILVDIGGNVKRPYRLNVYCIQDGGEKYYCVAQYPSVLGAIRKMELSHAVDMDAHHKMLQVARFYYTLHAIIQHSKDNGCRNQTRLLFFDDSVEDATDVLLKAIKKDVQSAPFDTPAKDIEKIHITLEEDGMKKKEFDAAILYNSDDQASCLKSRDLETYLGDRNVSLFPNQSGTSEFEVTFEKVRWLILIITKAGISNNPVFKMQTMSMLSECVNSGKVRIIPVIDSISEGGNIPDLLKWVTYIDMQTQGYEERVYQALKGENIPMALNANHIPAGNLGYGLAWGYVVNYLKIILPLLGAHLQMVLRSKERNICVCPDKLYLLVPKTCKCPGKIDANHVEHVYSFTSIKDVQGGANIIKSLDIYSIEDDDHIQPKVHYFVGQYPSPLRCLSEMNTCNVAGINSASMVEESKRFCDTLNSLLSGTVGEGLHNKCELVVYDDTDPDALRSQLLPKIHYDVGLEKSQRIRKSRLGGGGALKQPKMTKRQLRARMTAMEVDDITSDEGHVFISYSSEDYELVITIKEALKKKGILSFVASTSIAAGTPLIDGIVHGINTSRKGLFLVTQSALKSSWFAFETILALERSQQLGKIGAVILFHGVPEDQLPKMAMFDMIPRFTLSIDSDGDWTAEQVQRVVEKIHEVKSIDCELPVGNIAHAQAWSHFFGFHNIVHAQLEQRIKESQWYQENPANMPIKMYELVPSSCIIPFVINDPDVKKVGTLAPIVVNRAGNKTRPYMLNVYSIEDDGKKYYCIAQYPNVLSAIQKMEVSPFIQMDPIHRELQLSRFYYTLNAILHHSDITPCHNQSRLLYFDDNNERPRDILLKAIQKDVENAPFEAMARALRLPESTQSEYDVVILYSNATEEDMDRKEEIESFLRDKHIRVFQDVCKKTETSPFQKVEEAVEKCRWIILIITRNCIKDAIMNMKIMALLGESISKNRLRIIPVIDDLSEGYIPEMLRWVTYIDMQTNGYKEQIYRALKGEDIPLALDAAHIPAGNLGYGLAWGYLVNYLKTVLPQFGPYLQKVLDLQGATVTTCPEKLFLLVPISCKCTGLISDRWTYVDHFSSFVRLTDNLGGANIIKSLDIYSITENDSAEAKKRYFIGQYPAPVLCLWEMNDSRLAGINEDAMRREQQRFCDTISSLLRGPAGEELHTKCELVLFDDSDPEDLRRKLIPRL</sequence>
<dbReference type="InterPro" id="IPR035897">
    <property type="entry name" value="Toll_tir_struct_dom_sf"/>
</dbReference>
<feature type="domain" description="TIR" evidence="1">
    <location>
        <begin position="1076"/>
        <end position="1209"/>
    </location>
</feature>
<keyword evidence="3" id="KW-1185">Reference proteome</keyword>
<dbReference type="Gene3D" id="1.20.5.5200">
    <property type="match status" value="4"/>
</dbReference>
<accession>A0A210R5L3</accession>
<dbReference type="SMART" id="SM00255">
    <property type="entry name" value="TIR"/>
    <property type="match status" value="2"/>
</dbReference>
<dbReference type="GO" id="GO:0045087">
    <property type="term" value="P:innate immune response"/>
    <property type="evidence" value="ECO:0007669"/>
    <property type="project" value="TreeGrafter"/>
</dbReference>
<dbReference type="GO" id="GO:0002218">
    <property type="term" value="P:activation of innate immune response"/>
    <property type="evidence" value="ECO:0007669"/>
    <property type="project" value="InterPro"/>
</dbReference>
<proteinExistence type="predicted"/>
<dbReference type="Gene3D" id="3.40.50.10140">
    <property type="entry name" value="Toll/interleukin-1 receptor homology (TIR) domain"/>
    <property type="match status" value="4"/>
</dbReference>
<reference evidence="2 3" key="1">
    <citation type="journal article" date="2017" name="Nat. Ecol. Evol.">
        <title>Scallop genome provides insights into evolution of bilaterian karyotype and development.</title>
        <authorList>
            <person name="Wang S."/>
            <person name="Zhang J."/>
            <person name="Jiao W."/>
            <person name="Li J."/>
            <person name="Xun X."/>
            <person name="Sun Y."/>
            <person name="Guo X."/>
            <person name="Huan P."/>
            <person name="Dong B."/>
            <person name="Zhang L."/>
            <person name="Hu X."/>
            <person name="Sun X."/>
            <person name="Wang J."/>
            <person name="Zhao C."/>
            <person name="Wang Y."/>
            <person name="Wang D."/>
            <person name="Huang X."/>
            <person name="Wang R."/>
            <person name="Lv J."/>
            <person name="Li Y."/>
            <person name="Zhang Z."/>
            <person name="Liu B."/>
            <person name="Lu W."/>
            <person name="Hui Y."/>
            <person name="Liang J."/>
            <person name="Zhou Z."/>
            <person name="Hou R."/>
            <person name="Li X."/>
            <person name="Liu Y."/>
            <person name="Li H."/>
            <person name="Ning X."/>
            <person name="Lin Y."/>
            <person name="Zhao L."/>
            <person name="Xing Q."/>
            <person name="Dou J."/>
            <person name="Li Y."/>
            <person name="Mao J."/>
            <person name="Guo H."/>
            <person name="Dou H."/>
            <person name="Li T."/>
            <person name="Mu C."/>
            <person name="Jiang W."/>
            <person name="Fu Q."/>
            <person name="Fu X."/>
            <person name="Miao Y."/>
            <person name="Liu J."/>
            <person name="Yu Q."/>
            <person name="Li R."/>
            <person name="Liao H."/>
            <person name="Li X."/>
            <person name="Kong Y."/>
            <person name="Jiang Z."/>
            <person name="Chourrout D."/>
            <person name="Li R."/>
            <person name="Bao Z."/>
        </authorList>
    </citation>
    <scope>NUCLEOTIDE SEQUENCE [LARGE SCALE GENOMIC DNA]</scope>
    <source>
        <strain evidence="2 3">PY_sf001</strain>
    </source>
</reference>
<dbReference type="InterPro" id="IPR055432">
    <property type="entry name" value="STING_LBD"/>
</dbReference>
<dbReference type="PROSITE" id="PS50104">
    <property type="entry name" value="TIR"/>
    <property type="match status" value="3"/>
</dbReference>
<dbReference type="GO" id="GO:0061507">
    <property type="term" value="F:2',3'-cyclic GMP-AMP binding"/>
    <property type="evidence" value="ECO:0007669"/>
    <property type="project" value="TreeGrafter"/>
</dbReference>
<evidence type="ECO:0000313" key="3">
    <source>
        <dbReference type="Proteomes" id="UP000242188"/>
    </source>
</evidence>
<feature type="domain" description="TIR" evidence="1">
    <location>
        <begin position="9"/>
        <end position="149"/>
    </location>
</feature>
<dbReference type="InterPro" id="IPR029158">
    <property type="entry name" value="STING"/>
</dbReference>
<dbReference type="PANTHER" id="PTHR34339:SF1">
    <property type="entry name" value="STIMULATOR OF INTERFERON GENES PROTEIN"/>
    <property type="match status" value="1"/>
</dbReference>
<dbReference type="EMBL" id="NEDP02000230">
    <property type="protein sequence ID" value="OWF56265.1"/>
    <property type="molecule type" value="Genomic_DNA"/>
</dbReference>
<dbReference type="PANTHER" id="PTHR34339">
    <property type="entry name" value="STIMULATOR OF INTERFERON GENES PROTEIN"/>
    <property type="match status" value="1"/>
</dbReference>
<dbReference type="GO" id="GO:0061709">
    <property type="term" value="P:reticulophagy"/>
    <property type="evidence" value="ECO:0007669"/>
    <property type="project" value="TreeGrafter"/>
</dbReference>
<feature type="domain" description="TIR" evidence="1">
    <location>
        <begin position="730"/>
        <end position="863"/>
    </location>
</feature>
<evidence type="ECO:0000259" key="1">
    <source>
        <dbReference type="PROSITE" id="PS50104"/>
    </source>
</evidence>
<organism evidence="2 3">
    <name type="scientific">Mizuhopecten yessoensis</name>
    <name type="common">Japanese scallop</name>
    <name type="synonym">Patinopecten yessoensis</name>
    <dbReference type="NCBI Taxonomy" id="6573"/>
    <lineage>
        <taxon>Eukaryota</taxon>
        <taxon>Metazoa</taxon>
        <taxon>Spiralia</taxon>
        <taxon>Lophotrochozoa</taxon>
        <taxon>Mollusca</taxon>
        <taxon>Bivalvia</taxon>
        <taxon>Autobranchia</taxon>
        <taxon>Pteriomorphia</taxon>
        <taxon>Pectinida</taxon>
        <taxon>Pectinoidea</taxon>
        <taxon>Pectinidae</taxon>
        <taxon>Mizuhopecten</taxon>
    </lineage>
</organism>
<dbReference type="GO" id="GO:0016239">
    <property type="term" value="P:positive regulation of macroautophagy"/>
    <property type="evidence" value="ECO:0007669"/>
    <property type="project" value="TreeGrafter"/>
</dbReference>
<dbReference type="Gene3D" id="3.40.50.12100">
    <property type="entry name" value="Stimulator of interferon genes protein"/>
    <property type="match status" value="4"/>
</dbReference>
<dbReference type="SUPFAM" id="SSF52200">
    <property type="entry name" value="Toll/Interleukin receptor TIR domain"/>
    <property type="match status" value="3"/>
</dbReference>
<dbReference type="GO" id="GO:0032481">
    <property type="term" value="P:positive regulation of type I interferon production"/>
    <property type="evidence" value="ECO:0007669"/>
    <property type="project" value="InterPro"/>
</dbReference>
<dbReference type="OrthoDB" id="6072910at2759"/>
<dbReference type="STRING" id="6573.A0A210R5L3"/>
<comment type="caution">
    <text evidence="2">The sequence shown here is derived from an EMBL/GenBank/DDBJ whole genome shotgun (WGS) entry which is preliminary data.</text>
</comment>
<evidence type="ECO:0000313" key="2">
    <source>
        <dbReference type="EMBL" id="OWF56265.1"/>
    </source>
</evidence>
<dbReference type="GO" id="GO:0007165">
    <property type="term" value="P:signal transduction"/>
    <property type="evidence" value="ECO:0007669"/>
    <property type="project" value="InterPro"/>
</dbReference>
<gene>
    <name evidence="2" type="ORF">KP79_PYT20710</name>
</gene>
<dbReference type="GO" id="GO:0005789">
    <property type="term" value="C:endoplasmic reticulum membrane"/>
    <property type="evidence" value="ECO:0007669"/>
    <property type="project" value="TreeGrafter"/>
</dbReference>
<dbReference type="Pfam" id="PF15009">
    <property type="entry name" value="STING_LBD"/>
    <property type="match status" value="4"/>
</dbReference>
<dbReference type="InterPro" id="IPR000157">
    <property type="entry name" value="TIR_dom"/>
</dbReference>
<protein>
    <submittedName>
        <fullName evidence="2">Endoplasmic reticulum interferon stimulator</fullName>
    </submittedName>
</protein>
<dbReference type="GO" id="GO:0000045">
    <property type="term" value="P:autophagosome assembly"/>
    <property type="evidence" value="ECO:0007669"/>
    <property type="project" value="TreeGrafter"/>
</dbReference>
<dbReference type="GO" id="GO:0005776">
    <property type="term" value="C:autophagosome"/>
    <property type="evidence" value="ECO:0007669"/>
    <property type="project" value="TreeGrafter"/>
</dbReference>
<dbReference type="GO" id="GO:0035438">
    <property type="term" value="F:cyclic-di-GMP binding"/>
    <property type="evidence" value="ECO:0007669"/>
    <property type="project" value="TreeGrafter"/>
</dbReference>
<dbReference type="Pfam" id="PF13676">
    <property type="entry name" value="TIR_2"/>
    <property type="match status" value="3"/>
</dbReference>
<name>A0A210R5L3_MIZYE</name>
<dbReference type="InterPro" id="IPR038623">
    <property type="entry name" value="STING_C_sf"/>
</dbReference>
<dbReference type="Proteomes" id="UP000242188">
    <property type="component" value="Unassembled WGS sequence"/>
</dbReference>